<feature type="domain" description="Solute-binding protein family 5" evidence="3">
    <location>
        <begin position="165"/>
        <end position="584"/>
    </location>
</feature>
<name>A0ABX1QE14_9RHOO</name>
<dbReference type="RefSeq" id="WP_169261812.1">
    <property type="nucleotide sequence ID" value="NZ_WTVQ01000037.1"/>
</dbReference>
<dbReference type="PIRSF" id="PIRSF002741">
    <property type="entry name" value="MppA"/>
    <property type="match status" value="1"/>
</dbReference>
<organism evidence="4 5">
    <name type="scientific">Aromatoleum diolicum</name>
    <dbReference type="NCBI Taxonomy" id="75796"/>
    <lineage>
        <taxon>Bacteria</taxon>
        <taxon>Pseudomonadati</taxon>
        <taxon>Pseudomonadota</taxon>
        <taxon>Betaproteobacteria</taxon>
        <taxon>Rhodocyclales</taxon>
        <taxon>Rhodocyclaceae</taxon>
        <taxon>Aromatoleum</taxon>
    </lineage>
</organism>
<evidence type="ECO:0000313" key="5">
    <source>
        <dbReference type="Proteomes" id="UP000648984"/>
    </source>
</evidence>
<keyword evidence="1" id="KW-0812">Transmembrane</keyword>
<dbReference type="InterPro" id="IPR000914">
    <property type="entry name" value="SBP_5_dom"/>
</dbReference>
<evidence type="ECO:0000313" key="4">
    <source>
        <dbReference type="EMBL" id="NMG76671.1"/>
    </source>
</evidence>
<evidence type="ECO:0000256" key="2">
    <source>
        <dbReference type="SAM" id="SignalP"/>
    </source>
</evidence>
<dbReference type="Gene3D" id="3.10.105.10">
    <property type="entry name" value="Dipeptide-binding Protein, Domain 3"/>
    <property type="match status" value="1"/>
</dbReference>
<dbReference type="InterPro" id="IPR030678">
    <property type="entry name" value="Peptide/Ni-bd"/>
</dbReference>
<protein>
    <submittedName>
        <fullName evidence="4">Peptide ABC transporter substrate-binding protein</fullName>
    </submittedName>
</protein>
<sequence>MFWRLCSLLAMCVLLPACGQVWNDPYPAAERGRNIMYTAFTDRPKHLDPVQSYSEDEATFLYQIYEPPLQYHYLKRPYTLVPGSAAEMPVVRRYDAAGKELPEGAPAERVARSVYEIRIRPGILYQPHPAFARRSDGSSRYMDLAADDLNDVRGLGDFAETATRELEADDFVHQIKRLAHPRLHSPIFELMAEYMPGLKTLQKQLAEEAARTPGWIDLSGFEVPGVEVVDRLTYRITLKGVYPQFLYWLSMPFFAPVPPEADRFFGQPGMAERNLTLDWWPIGTGPFMLAENNPNARMVLVRNPNFRGENYPCEGMAEDREAGLLADCDKPMPFIDTVVFSREREGIPYWNKFLQGYYDASGVSSDNFDQAVSMTSQGEVMLSDGMSAQGIQLLTSVSPSVFYLGFNMLDALVGGGESVEGQARARKLRQAISVALDMEEFVSIFLNGRGVPAMHPIPPGIFGARDGEAGINPVVYEWRDGRAARRGMDTARRLLAEAGYPNGRDAKTGEPLILNLDTTPGGLGDKARSDWLAKQFRELGVQFVVRATDYNRFQDKIREGNAQLFFFGWNADYPDPENMLFLLHGAQAKVKDSGQNAANYRNAEYDRLFEQMKGMPDGAERQLVIDRMVAILQQDAPWLFGFHPKAYSLQHGWVLNRKPGSMVRNTLKYQRIDLARRDAARAEWNRPVVWPLALVGLLFVVIVAPAVLHYRRRERATGVVGVR</sequence>
<evidence type="ECO:0000259" key="3">
    <source>
        <dbReference type="Pfam" id="PF00496"/>
    </source>
</evidence>
<reference evidence="4 5" key="1">
    <citation type="submission" date="2019-12" db="EMBL/GenBank/DDBJ databases">
        <title>Comparative genomics gives insights into the taxonomy of the Azoarcus-Aromatoleum group and reveals separate origins of nif in the plant-associated Azoarcus and non-plant-associated Aromatoleum sub-groups.</title>
        <authorList>
            <person name="Lafos M."/>
            <person name="Maluk M."/>
            <person name="Batista M."/>
            <person name="Junghare M."/>
            <person name="Carmona M."/>
            <person name="Faoro H."/>
            <person name="Cruz L.M."/>
            <person name="Battistoni F."/>
            <person name="De Souza E."/>
            <person name="Pedrosa F."/>
            <person name="Chen W.-M."/>
            <person name="Poole P.S."/>
            <person name="Dixon R.A."/>
            <person name="James E.K."/>
        </authorList>
    </citation>
    <scope>NUCLEOTIDE SEQUENCE [LARGE SCALE GENOMIC DNA]</scope>
    <source>
        <strain evidence="4 5">22Lin</strain>
    </source>
</reference>
<feature type="transmembrane region" description="Helical" evidence="1">
    <location>
        <begin position="688"/>
        <end position="708"/>
    </location>
</feature>
<feature type="signal peptide" evidence="2">
    <location>
        <begin position="1"/>
        <end position="23"/>
    </location>
</feature>
<evidence type="ECO:0000256" key="1">
    <source>
        <dbReference type="SAM" id="Phobius"/>
    </source>
</evidence>
<dbReference type="Gene3D" id="3.90.76.10">
    <property type="entry name" value="Dipeptide-binding Protein, Domain 1"/>
    <property type="match status" value="1"/>
</dbReference>
<dbReference type="Pfam" id="PF00496">
    <property type="entry name" value="SBP_bac_5"/>
    <property type="match status" value="1"/>
</dbReference>
<keyword evidence="2" id="KW-0732">Signal</keyword>
<dbReference type="SUPFAM" id="SSF53850">
    <property type="entry name" value="Periplasmic binding protein-like II"/>
    <property type="match status" value="1"/>
</dbReference>
<dbReference type="EMBL" id="WTVQ01000037">
    <property type="protein sequence ID" value="NMG76671.1"/>
    <property type="molecule type" value="Genomic_DNA"/>
</dbReference>
<feature type="chain" id="PRO_5045932464" evidence="2">
    <location>
        <begin position="24"/>
        <end position="723"/>
    </location>
</feature>
<keyword evidence="5" id="KW-1185">Reference proteome</keyword>
<dbReference type="Proteomes" id="UP000648984">
    <property type="component" value="Unassembled WGS sequence"/>
</dbReference>
<proteinExistence type="predicted"/>
<comment type="caution">
    <text evidence="4">The sequence shown here is derived from an EMBL/GenBank/DDBJ whole genome shotgun (WGS) entry which is preliminary data.</text>
</comment>
<dbReference type="CDD" id="cd08505">
    <property type="entry name" value="PBP2_NikA_DppA_OppA_like_18"/>
    <property type="match status" value="1"/>
</dbReference>
<dbReference type="InterPro" id="IPR039424">
    <property type="entry name" value="SBP_5"/>
</dbReference>
<dbReference type="PANTHER" id="PTHR30290">
    <property type="entry name" value="PERIPLASMIC BINDING COMPONENT OF ABC TRANSPORTER"/>
    <property type="match status" value="1"/>
</dbReference>
<keyword evidence="1" id="KW-0472">Membrane</keyword>
<accession>A0ABX1QE14</accession>
<keyword evidence="1" id="KW-1133">Transmembrane helix</keyword>
<gene>
    <name evidence="4" type="ORF">GPA25_18070</name>
</gene>
<dbReference type="Gene3D" id="3.40.190.10">
    <property type="entry name" value="Periplasmic binding protein-like II"/>
    <property type="match status" value="1"/>
</dbReference>